<accession>A0A6C0H1B6</accession>
<organism evidence="2">
    <name type="scientific">viral metagenome</name>
    <dbReference type="NCBI Taxonomy" id="1070528"/>
    <lineage>
        <taxon>unclassified sequences</taxon>
        <taxon>metagenomes</taxon>
        <taxon>organismal metagenomes</taxon>
    </lineage>
</organism>
<evidence type="ECO:0000313" key="2">
    <source>
        <dbReference type="EMBL" id="QHT74180.1"/>
    </source>
</evidence>
<keyword evidence="1" id="KW-1133">Transmembrane helix</keyword>
<sequence length="68" mass="7805">MNFSKVDRKGLIIDLVKVACFNIVANILMSVRYNEPLLNEKFVYSLVFILTGFAVYHLFIGPRLEPTL</sequence>
<feature type="transmembrane region" description="Helical" evidence="1">
    <location>
        <begin position="12"/>
        <end position="30"/>
    </location>
</feature>
<dbReference type="EMBL" id="MN739840">
    <property type="protein sequence ID" value="QHT74180.1"/>
    <property type="molecule type" value="Genomic_DNA"/>
</dbReference>
<keyword evidence="1" id="KW-0472">Membrane</keyword>
<keyword evidence="1" id="KW-0812">Transmembrane</keyword>
<reference evidence="2" key="1">
    <citation type="journal article" date="2020" name="Nature">
        <title>Giant virus diversity and host interactions through global metagenomics.</title>
        <authorList>
            <person name="Schulz F."/>
            <person name="Roux S."/>
            <person name="Paez-Espino D."/>
            <person name="Jungbluth S."/>
            <person name="Walsh D.A."/>
            <person name="Denef V.J."/>
            <person name="McMahon K.D."/>
            <person name="Konstantinidis K.T."/>
            <person name="Eloe-Fadrosh E.A."/>
            <person name="Kyrpides N.C."/>
            <person name="Woyke T."/>
        </authorList>
    </citation>
    <scope>NUCLEOTIDE SEQUENCE</scope>
    <source>
        <strain evidence="2">GVMAG-M-3300023179-4</strain>
    </source>
</reference>
<protein>
    <submittedName>
        <fullName evidence="2">Uncharacterized protein</fullName>
    </submittedName>
</protein>
<feature type="transmembrane region" description="Helical" evidence="1">
    <location>
        <begin position="42"/>
        <end position="60"/>
    </location>
</feature>
<proteinExistence type="predicted"/>
<evidence type="ECO:0000256" key="1">
    <source>
        <dbReference type="SAM" id="Phobius"/>
    </source>
</evidence>
<name>A0A6C0H1B6_9ZZZZ</name>
<dbReference type="AlphaFoldDB" id="A0A6C0H1B6"/>